<dbReference type="GO" id="GO:0043565">
    <property type="term" value="F:sequence-specific DNA binding"/>
    <property type="evidence" value="ECO:0007669"/>
    <property type="project" value="InterPro"/>
</dbReference>
<evidence type="ECO:0000256" key="10">
    <source>
        <dbReference type="RuleBase" id="RU369038"/>
    </source>
</evidence>
<feature type="coiled-coil region" evidence="11">
    <location>
        <begin position="62"/>
        <end position="110"/>
    </location>
</feature>
<dbReference type="Gene3D" id="1.10.10.60">
    <property type="entry name" value="Homeodomain-like"/>
    <property type="match status" value="1"/>
</dbReference>
<evidence type="ECO:0000256" key="3">
    <source>
        <dbReference type="ARBA" id="ARBA00023125"/>
    </source>
</evidence>
<evidence type="ECO:0000256" key="9">
    <source>
        <dbReference type="RuleBase" id="RU000682"/>
    </source>
</evidence>
<keyword evidence="3 8" id="KW-0238">DNA-binding</keyword>
<dbReference type="PROSITE" id="PS50071">
    <property type="entry name" value="HOMEOBOX_2"/>
    <property type="match status" value="1"/>
</dbReference>
<organism evidence="13 14">
    <name type="scientific">Vitis rotundifolia</name>
    <name type="common">Muscadine grape</name>
    <dbReference type="NCBI Taxonomy" id="103349"/>
    <lineage>
        <taxon>Eukaryota</taxon>
        <taxon>Viridiplantae</taxon>
        <taxon>Streptophyta</taxon>
        <taxon>Embryophyta</taxon>
        <taxon>Tracheophyta</taxon>
        <taxon>Spermatophyta</taxon>
        <taxon>Magnoliopsida</taxon>
        <taxon>eudicotyledons</taxon>
        <taxon>Gunneridae</taxon>
        <taxon>Pentapetalae</taxon>
        <taxon>rosids</taxon>
        <taxon>Vitales</taxon>
        <taxon>Vitaceae</taxon>
        <taxon>Viteae</taxon>
        <taxon>Vitis</taxon>
    </lineage>
</organism>
<evidence type="ECO:0000256" key="7">
    <source>
        <dbReference type="ARBA" id="ARBA00025748"/>
    </source>
</evidence>
<accession>A0AA39E4I3</accession>
<evidence type="ECO:0000256" key="2">
    <source>
        <dbReference type="ARBA" id="ARBA00023015"/>
    </source>
</evidence>
<dbReference type="AlphaFoldDB" id="A0AA39E4I3"/>
<evidence type="ECO:0000256" key="11">
    <source>
        <dbReference type="SAM" id="Coils"/>
    </source>
</evidence>
<evidence type="ECO:0000256" key="8">
    <source>
        <dbReference type="PROSITE-ProRule" id="PRU00108"/>
    </source>
</evidence>
<proteinExistence type="inferred from homology"/>
<evidence type="ECO:0000256" key="6">
    <source>
        <dbReference type="ARBA" id="ARBA00023242"/>
    </source>
</evidence>
<evidence type="ECO:0000256" key="4">
    <source>
        <dbReference type="ARBA" id="ARBA00023155"/>
    </source>
</evidence>
<dbReference type="PANTHER" id="PTHR24326:SF604">
    <property type="entry name" value="HOMEOBOX-LEUCINE ZIPPER PROTEIN ATHB-7"/>
    <property type="match status" value="1"/>
</dbReference>
<keyword evidence="11" id="KW-0175">Coiled coil</keyword>
<dbReference type="Proteomes" id="UP001168098">
    <property type="component" value="Unassembled WGS sequence"/>
</dbReference>
<dbReference type="InterPro" id="IPR045224">
    <property type="entry name" value="HDZip_class_I_plant"/>
</dbReference>
<dbReference type="GO" id="GO:0000981">
    <property type="term" value="F:DNA-binding transcription factor activity, RNA polymerase II-specific"/>
    <property type="evidence" value="ECO:0007669"/>
    <property type="project" value="UniProtKB-UniRule"/>
</dbReference>
<feature type="DNA-binding region" description="Homeobox" evidence="8">
    <location>
        <begin position="12"/>
        <end position="71"/>
    </location>
</feature>
<evidence type="ECO:0000313" key="14">
    <source>
        <dbReference type="Proteomes" id="UP001168098"/>
    </source>
</evidence>
<dbReference type="Pfam" id="PF02183">
    <property type="entry name" value="HALZ"/>
    <property type="match status" value="1"/>
</dbReference>
<keyword evidence="5 10" id="KW-0804">Transcription</keyword>
<evidence type="ECO:0000256" key="5">
    <source>
        <dbReference type="ARBA" id="ARBA00023163"/>
    </source>
</evidence>
<sequence>METSENIATSIRKIRKRKFSDEQIRSLEFLFESEARPEAQIKQKVATELGLHPRQVAIWFQNKRARSKSKQIEQDYAVLKARYDNLALQFESLEKENQNLAIQLQRLRDGLEKPHGKEDEESEIGYTNLETKERYNPVREGRIEYFAEDTHTPKMEEQTNSSLTSSADLGIFKSSCFLDQSNCSSQWWELWS</sequence>
<dbReference type="InterPro" id="IPR001356">
    <property type="entry name" value="HD"/>
</dbReference>
<protein>
    <recommendedName>
        <fullName evidence="10">Homeobox-leucine zipper protein</fullName>
    </recommendedName>
    <alternativeName>
        <fullName evidence="10">HD-ZIP protein</fullName>
    </alternativeName>
    <alternativeName>
        <fullName evidence="10">Homeodomain transcription factor</fullName>
    </alternativeName>
</protein>
<keyword evidence="6 8" id="KW-0539">Nucleus</keyword>
<dbReference type="PANTHER" id="PTHR24326">
    <property type="entry name" value="HOMEOBOX-LEUCINE ZIPPER PROTEIN"/>
    <property type="match status" value="1"/>
</dbReference>
<evidence type="ECO:0000259" key="12">
    <source>
        <dbReference type="PROSITE" id="PS50071"/>
    </source>
</evidence>
<comment type="caution">
    <text evidence="13">The sequence shown here is derived from an EMBL/GenBank/DDBJ whole genome shotgun (WGS) entry which is preliminary data.</text>
</comment>
<dbReference type="SMART" id="SM00389">
    <property type="entry name" value="HOX"/>
    <property type="match status" value="1"/>
</dbReference>
<comment type="function">
    <text evidence="10">Transcription factor.</text>
</comment>
<gene>
    <name evidence="13" type="ORF">PVL29_001725</name>
</gene>
<reference evidence="13 14" key="1">
    <citation type="journal article" date="2023" name="BMC Biotechnol.">
        <title>Vitis rotundifolia cv Carlos genome sequencing.</title>
        <authorList>
            <person name="Huff M."/>
            <person name="Hulse-Kemp A."/>
            <person name="Scheffler B."/>
            <person name="Youngblood R."/>
            <person name="Simpson S."/>
            <person name="Babiker E."/>
            <person name="Staton M."/>
        </authorList>
    </citation>
    <scope>NUCLEOTIDE SEQUENCE [LARGE SCALE GENOMIC DNA]</scope>
    <source>
        <tissue evidence="13">Leaf</tissue>
    </source>
</reference>
<dbReference type="PROSITE" id="PS00027">
    <property type="entry name" value="HOMEOBOX_1"/>
    <property type="match status" value="1"/>
</dbReference>
<evidence type="ECO:0000256" key="1">
    <source>
        <dbReference type="ARBA" id="ARBA00004123"/>
    </source>
</evidence>
<dbReference type="InterPro" id="IPR017970">
    <property type="entry name" value="Homeobox_CS"/>
</dbReference>
<name>A0AA39E4I3_VITRO</name>
<dbReference type="Pfam" id="PF00046">
    <property type="entry name" value="Homeodomain"/>
    <property type="match status" value="1"/>
</dbReference>
<dbReference type="InterPro" id="IPR003106">
    <property type="entry name" value="Leu_zip_homeo"/>
</dbReference>
<comment type="similarity">
    <text evidence="7 10">Belongs to the HD-ZIP homeobox family. Class I subfamily.</text>
</comment>
<keyword evidence="4 8" id="KW-0371">Homeobox</keyword>
<dbReference type="GO" id="GO:0005634">
    <property type="term" value="C:nucleus"/>
    <property type="evidence" value="ECO:0007669"/>
    <property type="project" value="UniProtKB-SubCell"/>
</dbReference>
<keyword evidence="14" id="KW-1185">Reference proteome</keyword>
<dbReference type="GO" id="GO:0045893">
    <property type="term" value="P:positive regulation of DNA-templated transcription"/>
    <property type="evidence" value="ECO:0007669"/>
    <property type="project" value="TreeGrafter"/>
</dbReference>
<feature type="domain" description="Homeobox" evidence="12">
    <location>
        <begin position="10"/>
        <end position="70"/>
    </location>
</feature>
<dbReference type="CDD" id="cd00086">
    <property type="entry name" value="homeodomain"/>
    <property type="match status" value="1"/>
</dbReference>
<dbReference type="FunFam" id="1.10.10.60:FF:000832">
    <property type="match status" value="1"/>
</dbReference>
<dbReference type="InterPro" id="IPR009057">
    <property type="entry name" value="Homeodomain-like_sf"/>
</dbReference>
<dbReference type="SUPFAM" id="SSF46689">
    <property type="entry name" value="Homeodomain-like"/>
    <property type="match status" value="1"/>
</dbReference>
<dbReference type="EMBL" id="JARBHA010000002">
    <property type="protein sequence ID" value="KAJ9706345.1"/>
    <property type="molecule type" value="Genomic_DNA"/>
</dbReference>
<keyword evidence="2 10" id="KW-0805">Transcription regulation</keyword>
<comment type="subcellular location">
    <subcellularLocation>
        <location evidence="1 8 9">Nucleus</location>
    </subcellularLocation>
</comment>
<evidence type="ECO:0000313" key="13">
    <source>
        <dbReference type="EMBL" id="KAJ9706345.1"/>
    </source>
</evidence>